<dbReference type="Proteomes" id="UP000002402">
    <property type="component" value="Chromosome"/>
</dbReference>
<keyword evidence="2" id="KW-1133">Transmembrane helix</keyword>
<keyword evidence="4" id="KW-1185">Reference proteome</keyword>
<organism evidence="3 4">
    <name type="scientific">Myxococcus xanthus (strain DK1622)</name>
    <dbReference type="NCBI Taxonomy" id="246197"/>
    <lineage>
        <taxon>Bacteria</taxon>
        <taxon>Pseudomonadati</taxon>
        <taxon>Myxococcota</taxon>
        <taxon>Myxococcia</taxon>
        <taxon>Myxococcales</taxon>
        <taxon>Cystobacterineae</taxon>
        <taxon>Myxococcaceae</taxon>
        <taxon>Myxococcus</taxon>
    </lineage>
</organism>
<name>Q1DCU6_MYXXD</name>
<dbReference type="KEGG" id="mxa:MXAN_1270"/>
<sequence>MAMFAANTSASFPLEALPGIRRGSTMAAIVENQAPGVVSAVAGNPYKLSWGSIFGGAFVALALWLLLNSLGLALGLSSINPNNPGSVRAASIGTGIWSAIAPLIALFCGGFVAARSAGRLDKGGGALHGAVMWGLTTLVGTALLGMLLSSVVGTALRAGGAVVGATGSAVAGAASGGGQAAQAFGLDANDALGPINRRLQAEGKPTITANQLQAATSEVLSTALRTGNLDQEVLVTSIADNTRLSRQDAQEIAGRVSGQFTAFQGKVGQVGEQVQQGALQAAEPTSRVFWGIFASLLLGLISAMLGATVGVSRRQRIAAEGAVITTPPTRPTEPPLPRREVYP</sequence>
<evidence type="ECO:0000313" key="3">
    <source>
        <dbReference type="EMBL" id="ABF89158.1"/>
    </source>
</evidence>
<dbReference type="HOGENOM" id="CLU_808515_0_0_7"/>
<protein>
    <submittedName>
        <fullName evidence="3">Membrane protein</fullName>
    </submittedName>
</protein>
<accession>Q1DCU6</accession>
<feature type="transmembrane region" description="Helical" evidence="2">
    <location>
        <begin position="288"/>
        <end position="311"/>
    </location>
</feature>
<dbReference type="eggNOG" id="COG1196">
    <property type="taxonomic scope" value="Bacteria"/>
</dbReference>
<dbReference type="EMBL" id="CP000113">
    <property type="protein sequence ID" value="ABF89158.1"/>
    <property type="molecule type" value="Genomic_DNA"/>
</dbReference>
<dbReference type="STRING" id="246197.MXAN_1270"/>
<evidence type="ECO:0000256" key="2">
    <source>
        <dbReference type="SAM" id="Phobius"/>
    </source>
</evidence>
<gene>
    <name evidence="3" type="ordered locus">MXAN_1270</name>
</gene>
<evidence type="ECO:0000256" key="1">
    <source>
        <dbReference type="SAM" id="MobiDB-lite"/>
    </source>
</evidence>
<dbReference type="OrthoDB" id="508787at2"/>
<keyword evidence="2" id="KW-0812">Transmembrane</keyword>
<proteinExistence type="predicted"/>
<evidence type="ECO:0000313" key="4">
    <source>
        <dbReference type="Proteomes" id="UP000002402"/>
    </source>
</evidence>
<feature type="transmembrane region" description="Helical" evidence="2">
    <location>
        <begin position="96"/>
        <end position="114"/>
    </location>
</feature>
<reference evidence="3 4" key="1">
    <citation type="journal article" date="2006" name="Proc. Natl. Acad. Sci. U.S.A.">
        <title>Evolution of sensory complexity recorded in a myxobacterial genome.</title>
        <authorList>
            <person name="Goldman B.S."/>
            <person name="Nierman W.C."/>
            <person name="Kaiser D."/>
            <person name="Slater S.C."/>
            <person name="Durkin A.S."/>
            <person name="Eisen J.A."/>
            <person name="Ronning C.M."/>
            <person name="Barbazuk W.B."/>
            <person name="Blanchard M."/>
            <person name="Field C."/>
            <person name="Halling C."/>
            <person name="Hinkle G."/>
            <person name="Iartchuk O."/>
            <person name="Kim H.S."/>
            <person name="Mackenzie C."/>
            <person name="Madupu R."/>
            <person name="Miller N."/>
            <person name="Shvartsbeyn A."/>
            <person name="Sullivan S.A."/>
            <person name="Vaudin M."/>
            <person name="Wiegand R."/>
            <person name="Kaplan H.B."/>
        </authorList>
    </citation>
    <scope>NUCLEOTIDE SEQUENCE [LARGE SCALE GENOMIC DNA]</scope>
    <source>
        <strain evidence="4">DK1622</strain>
    </source>
</reference>
<feature type="transmembrane region" description="Helical" evidence="2">
    <location>
        <begin position="126"/>
        <end position="148"/>
    </location>
</feature>
<feature type="region of interest" description="Disordered" evidence="1">
    <location>
        <begin position="324"/>
        <end position="343"/>
    </location>
</feature>
<keyword evidence="2" id="KW-0472">Membrane</keyword>
<dbReference type="AlphaFoldDB" id="Q1DCU6"/>
<dbReference type="EnsemblBacteria" id="ABF89158">
    <property type="protein sequence ID" value="ABF89158"/>
    <property type="gene ID" value="MXAN_1270"/>
</dbReference>
<feature type="transmembrane region" description="Helical" evidence="2">
    <location>
        <begin position="53"/>
        <end position="76"/>
    </location>
</feature>